<proteinExistence type="predicted"/>
<dbReference type="InterPro" id="IPR013083">
    <property type="entry name" value="Znf_RING/FYVE/PHD"/>
</dbReference>
<name>A0AAV1JHP8_9NEOP</name>
<dbReference type="EMBL" id="CAVLEF010000010">
    <property type="protein sequence ID" value="CAK1548437.1"/>
    <property type="molecule type" value="Genomic_DNA"/>
</dbReference>
<evidence type="ECO:0000256" key="2">
    <source>
        <dbReference type="ARBA" id="ARBA00004123"/>
    </source>
</evidence>
<accession>A0AAV1JHP8</accession>
<evidence type="ECO:0000256" key="5">
    <source>
        <dbReference type="ARBA" id="ARBA00022723"/>
    </source>
</evidence>
<dbReference type="PROSITE" id="PS50089">
    <property type="entry name" value="ZF_RING_2"/>
    <property type="match status" value="1"/>
</dbReference>
<evidence type="ECO:0000256" key="11">
    <source>
        <dbReference type="PROSITE-ProRule" id="PRU00175"/>
    </source>
</evidence>
<comment type="catalytic activity">
    <reaction evidence="1">
        <text>S-ubiquitinyl-[E2 ubiquitin-conjugating enzyme]-L-cysteine + [acceptor protein]-L-lysine = [E2 ubiquitin-conjugating enzyme]-L-cysteine + N(6)-ubiquitinyl-[acceptor protein]-L-lysine.</text>
        <dbReference type="EC" id="2.3.2.27"/>
    </reaction>
</comment>
<feature type="region of interest" description="Disordered" evidence="12">
    <location>
        <begin position="450"/>
        <end position="479"/>
    </location>
</feature>
<evidence type="ECO:0000256" key="9">
    <source>
        <dbReference type="ARBA" id="ARBA00022833"/>
    </source>
</evidence>
<keyword evidence="8" id="KW-0833">Ubl conjugation pathway</keyword>
<protein>
    <recommendedName>
        <fullName evidence="3">RING-type E3 ubiquitin transferase</fullName>
        <ecNumber evidence="3">2.3.2.27</ecNumber>
    </recommendedName>
</protein>
<keyword evidence="15" id="KW-1185">Reference proteome</keyword>
<evidence type="ECO:0000256" key="4">
    <source>
        <dbReference type="ARBA" id="ARBA00022679"/>
    </source>
</evidence>
<keyword evidence="6" id="KW-0227">DNA damage</keyword>
<keyword evidence="10" id="KW-0539">Nucleus</keyword>
<evidence type="ECO:0000256" key="1">
    <source>
        <dbReference type="ARBA" id="ARBA00000900"/>
    </source>
</evidence>
<feature type="region of interest" description="Disordered" evidence="12">
    <location>
        <begin position="186"/>
        <end position="211"/>
    </location>
</feature>
<dbReference type="SMART" id="SM00184">
    <property type="entry name" value="RING"/>
    <property type="match status" value="1"/>
</dbReference>
<feature type="domain" description="RING-type" evidence="13">
    <location>
        <begin position="29"/>
        <end position="68"/>
    </location>
</feature>
<evidence type="ECO:0000313" key="15">
    <source>
        <dbReference type="Proteomes" id="UP001497472"/>
    </source>
</evidence>
<evidence type="ECO:0000256" key="6">
    <source>
        <dbReference type="ARBA" id="ARBA00022763"/>
    </source>
</evidence>
<evidence type="ECO:0000256" key="8">
    <source>
        <dbReference type="ARBA" id="ARBA00022786"/>
    </source>
</evidence>
<sequence>MAAKSKKRLTRNENKLNKLDNLEIKDVICSICQSILIEPVTLPCFHNFCERCFHGSIENNALCCPLCRLRIGSWVRTATKQKNLVNIQLWNSIKNKFSQEVNKKLNGEDLRLSPDKVILRLSKPGEIRSEYETEMQRLKAERIKVEQAHIQETVFLIKKLKEEEEEAHRKYLESLKNDEILAKKLQEEHPTQNEVKITEESSKKPKKKSRLKSATLDGFLSNLKTNELTRDNPSTEELTPKKICYKASDVNNTERLNTLLPGKSKDDKENGKNCHTKDQICIGTEKCNEKNVAKTKNGMQSLLVSLPLPPTGILQHKTTVGENRNNETGSVDSMQQELCYFKPIEGTTPTSFKSNKGLPLRVPGLKLDTDSKLPSKSLPTREQYLENLCQLRQISLAKKLPSAFVITLSILRAKKMKKEKSAHIKVKENETSDIANKLTENSETFLRRTRSMGSISKIDNETTPKKRVSERKSESERKVYLRSESKRYAKKNNYVPPLTTESSNNNKVNLAVKNLSSPIEDCGVKHILQEQLRIEKLIQQEKCDYELACKMDAEWNGRRQPRRAATKRQVTLSYALRPAKKVRV</sequence>
<keyword evidence="7 11" id="KW-0863">Zinc-finger</keyword>
<keyword evidence="4" id="KW-0808">Transferase</keyword>
<keyword evidence="9" id="KW-0862">Zinc</keyword>
<dbReference type="GO" id="GO:0005634">
    <property type="term" value="C:nucleus"/>
    <property type="evidence" value="ECO:0007669"/>
    <property type="project" value="UniProtKB-SubCell"/>
</dbReference>
<comment type="subcellular location">
    <subcellularLocation>
        <location evidence="2">Nucleus</location>
    </subcellularLocation>
</comment>
<evidence type="ECO:0000256" key="3">
    <source>
        <dbReference type="ARBA" id="ARBA00012483"/>
    </source>
</evidence>
<evidence type="ECO:0000256" key="10">
    <source>
        <dbReference type="ARBA" id="ARBA00023242"/>
    </source>
</evidence>
<dbReference type="InterPro" id="IPR051657">
    <property type="entry name" value="RNF168/RNF169_E3_ubiq-ligase"/>
</dbReference>
<dbReference type="GO" id="GO:0031491">
    <property type="term" value="F:nucleosome binding"/>
    <property type="evidence" value="ECO:0007669"/>
    <property type="project" value="TreeGrafter"/>
</dbReference>
<organism evidence="14 15">
    <name type="scientific">Leptosia nina</name>
    <dbReference type="NCBI Taxonomy" id="320188"/>
    <lineage>
        <taxon>Eukaryota</taxon>
        <taxon>Metazoa</taxon>
        <taxon>Ecdysozoa</taxon>
        <taxon>Arthropoda</taxon>
        <taxon>Hexapoda</taxon>
        <taxon>Insecta</taxon>
        <taxon>Pterygota</taxon>
        <taxon>Neoptera</taxon>
        <taxon>Endopterygota</taxon>
        <taxon>Lepidoptera</taxon>
        <taxon>Glossata</taxon>
        <taxon>Ditrysia</taxon>
        <taxon>Papilionoidea</taxon>
        <taxon>Pieridae</taxon>
        <taxon>Pierinae</taxon>
        <taxon>Leptosia</taxon>
    </lineage>
</organism>
<evidence type="ECO:0000259" key="13">
    <source>
        <dbReference type="PROSITE" id="PS50089"/>
    </source>
</evidence>
<dbReference type="SUPFAM" id="SSF57850">
    <property type="entry name" value="RING/U-box"/>
    <property type="match status" value="1"/>
</dbReference>
<comment type="caution">
    <text evidence="14">The sequence shown here is derived from an EMBL/GenBank/DDBJ whole genome shotgun (WGS) entry which is preliminary data.</text>
</comment>
<feature type="compositionally biased region" description="Basic and acidic residues" evidence="12">
    <location>
        <begin position="470"/>
        <end position="479"/>
    </location>
</feature>
<dbReference type="AlphaFoldDB" id="A0AAV1JHP8"/>
<dbReference type="CDD" id="cd22249">
    <property type="entry name" value="UDM1_RNF168_RNF169-like"/>
    <property type="match status" value="1"/>
</dbReference>
<gene>
    <name evidence="14" type="ORF">LNINA_LOCUS7820</name>
</gene>
<dbReference type="CDD" id="cd16550">
    <property type="entry name" value="RING-HC_RNF168"/>
    <property type="match status" value="1"/>
</dbReference>
<dbReference type="InterPro" id="IPR018957">
    <property type="entry name" value="Znf_C3HC4_RING-type"/>
</dbReference>
<dbReference type="EC" id="2.3.2.27" evidence="3"/>
<dbReference type="GO" id="GO:0008270">
    <property type="term" value="F:zinc ion binding"/>
    <property type="evidence" value="ECO:0007669"/>
    <property type="project" value="UniProtKB-KW"/>
</dbReference>
<reference evidence="14 15" key="1">
    <citation type="submission" date="2023-11" db="EMBL/GenBank/DDBJ databases">
        <authorList>
            <person name="Okamura Y."/>
        </authorList>
    </citation>
    <scope>NUCLEOTIDE SEQUENCE [LARGE SCALE GENOMIC DNA]</scope>
</reference>
<dbReference type="InterPro" id="IPR001841">
    <property type="entry name" value="Znf_RING"/>
</dbReference>
<dbReference type="Proteomes" id="UP001497472">
    <property type="component" value="Unassembled WGS sequence"/>
</dbReference>
<dbReference type="GO" id="GO:0061630">
    <property type="term" value="F:ubiquitin protein ligase activity"/>
    <property type="evidence" value="ECO:0007669"/>
    <property type="project" value="UniProtKB-EC"/>
</dbReference>
<evidence type="ECO:0000313" key="14">
    <source>
        <dbReference type="EMBL" id="CAK1548437.1"/>
    </source>
</evidence>
<dbReference type="GO" id="GO:0006302">
    <property type="term" value="P:double-strand break repair"/>
    <property type="evidence" value="ECO:0007669"/>
    <property type="project" value="TreeGrafter"/>
</dbReference>
<feature type="compositionally biased region" description="Basic and acidic residues" evidence="12">
    <location>
        <begin position="186"/>
        <end position="203"/>
    </location>
</feature>
<dbReference type="Gene3D" id="3.30.40.10">
    <property type="entry name" value="Zinc/RING finger domain, C3HC4 (zinc finger)"/>
    <property type="match status" value="1"/>
</dbReference>
<keyword evidence="5" id="KW-0479">Metal-binding</keyword>
<evidence type="ECO:0000256" key="12">
    <source>
        <dbReference type="SAM" id="MobiDB-lite"/>
    </source>
</evidence>
<dbReference type="Pfam" id="PF00097">
    <property type="entry name" value="zf-C3HC4"/>
    <property type="match status" value="1"/>
</dbReference>
<dbReference type="PANTHER" id="PTHR23328:SF0">
    <property type="entry name" value="RING-TYPE DOMAIN-CONTAINING PROTEIN"/>
    <property type="match status" value="1"/>
</dbReference>
<dbReference type="GO" id="GO:0035861">
    <property type="term" value="C:site of double-strand break"/>
    <property type="evidence" value="ECO:0007669"/>
    <property type="project" value="TreeGrafter"/>
</dbReference>
<dbReference type="PANTHER" id="PTHR23328">
    <property type="entry name" value="RING-TYPE DOMAIN-CONTAINING PROTEIN"/>
    <property type="match status" value="1"/>
</dbReference>
<evidence type="ECO:0000256" key="7">
    <source>
        <dbReference type="ARBA" id="ARBA00022771"/>
    </source>
</evidence>